<dbReference type="NCBIfam" id="TIGR02703">
    <property type="entry name" value="carboxysome_A"/>
    <property type="match status" value="1"/>
</dbReference>
<dbReference type="EMBL" id="MG264610">
    <property type="protein sequence ID" value="AUG32875.1"/>
    <property type="molecule type" value="Genomic_DNA"/>
</dbReference>
<dbReference type="Pfam" id="PF03319">
    <property type="entry name" value="EutN_CcmL"/>
    <property type="match status" value="1"/>
</dbReference>
<dbReference type="PROSITE" id="PS51932">
    <property type="entry name" value="BMV"/>
    <property type="match status" value="1"/>
</dbReference>
<accession>A0A2H4ZQR3</accession>
<dbReference type="SUPFAM" id="SSF159133">
    <property type="entry name" value="EutN/CcmL-like"/>
    <property type="match status" value="1"/>
</dbReference>
<name>A0A2H4ZQR3_9EUKA</name>
<dbReference type="PANTHER" id="PTHR36539">
    <property type="entry name" value="ETHANOLAMINE UTILIZATION PROTEIN EUTN"/>
    <property type="match status" value="1"/>
</dbReference>
<comment type="subcellular location">
    <subcellularLocation>
        <location evidence="1">Bacterial microcompartment</location>
    </subcellularLocation>
</comment>
<gene>
    <name evidence="4" type="primary">ccmL</name>
    <name evidence="4" type="ORF">PLO_905</name>
</gene>
<dbReference type="InterPro" id="IPR036677">
    <property type="entry name" value="EutN_CcmL_sf"/>
</dbReference>
<reference evidence="4" key="1">
    <citation type="submission" date="2017-10" db="EMBL/GenBank/DDBJ databases">
        <title>Paulinella longichromatophora chromatophore genome.</title>
        <authorList>
            <person name="Lhee D."/>
            <person name="Yoon H.S."/>
        </authorList>
    </citation>
    <scope>NUCLEOTIDE SEQUENCE</scope>
</reference>
<dbReference type="AlphaFoldDB" id="A0A2H4ZQR3"/>
<evidence type="ECO:0000256" key="3">
    <source>
        <dbReference type="SAM" id="MobiDB-lite"/>
    </source>
</evidence>
<dbReference type="PANTHER" id="PTHR36539:SF1">
    <property type="entry name" value="BACTERIAL MICROCOMPARTMENT SHELL VERTEX PROTEIN EUTN"/>
    <property type="match status" value="1"/>
</dbReference>
<evidence type="ECO:0000256" key="2">
    <source>
        <dbReference type="ARBA" id="ARBA00024446"/>
    </source>
</evidence>
<feature type="region of interest" description="Disordered" evidence="3">
    <location>
        <begin position="82"/>
        <end position="102"/>
    </location>
</feature>
<dbReference type="InterPro" id="IPR004992">
    <property type="entry name" value="EutN_CcmL"/>
</dbReference>
<organism evidence="4">
    <name type="scientific">Paulinella longichromatophora</name>
    <dbReference type="NCBI Taxonomy" id="1708747"/>
    <lineage>
        <taxon>Eukaryota</taxon>
        <taxon>Sar</taxon>
        <taxon>Rhizaria</taxon>
        <taxon>Cercozoa</taxon>
        <taxon>Imbricatea</taxon>
        <taxon>Silicofilosea</taxon>
        <taxon>Euglyphida</taxon>
        <taxon>Paulinellidae</taxon>
        <taxon>Paulinella</taxon>
    </lineage>
</organism>
<sequence length="102" mass="10797">MLICKVVKPLVSTNRIPDFEHKHLQIVLDGKSKKVAVDAVGCVPGDWVICVGSSAAREAAGNKAYPSDLTIVGIIDYWDPQSGRSQSSVKPSSSTLANSGET</sequence>
<keyword evidence="2" id="KW-1283">Bacterial microcompartment</keyword>
<dbReference type="Gene3D" id="2.40.50.220">
    <property type="entry name" value="EutN/Ccml"/>
    <property type="match status" value="1"/>
</dbReference>
<dbReference type="InterPro" id="IPR014076">
    <property type="entry name" value="CsoS4A"/>
</dbReference>
<dbReference type="CDD" id="cd01614">
    <property type="entry name" value="EutN_CcmL"/>
    <property type="match status" value="1"/>
</dbReference>
<geneLocation type="plastid" evidence="4"/>
<proteinExistence type="predicted"/>
<evidence type="ECO:0000256" key="1">
    <source>
        <dbReference type="ARBA" id="ARBA00024322"/>
    </source>
</evidence>
<keyword evidence="4" id="KW-0934">Plastid</keyword>
<protein>
    <submittedName>
        <fullName evidence="4">Putative carboxysome peptide A</fullName>
    </submittedName>
</protein>
<evidence type="ECO:0000313" key="4">
    <source>
        <dbReference type="EMBL" id="AUG32875.1"/>
    </source>
</evidence>